<evidence type="ECO:0000256" key="4">
    <source>
        <dbReference type="PIRSR" id="PIRSR000390-2"/>
    </source>
</evidence>
<evidence type="ECO:0000313" key="6">
    <source>
        <dbReference type="EMBL" id="MRX48640.1"/>
    </source>
</evidence>
<reference evidence="6 7" key="1">
    <citation type="submission" date="2019-11" db="EMBL/GenBank/DDBJ databases">
        <authorList>
            <person name="Cheng Q."/>
            <person name="Yang Z."/>
        </authorList>
    </citation>
    <scope>NUCLEOTIDE SEQUENCE [LARGE SCALE GENOMIC DNA]</scope>
    <source>
        <strain evidence="6 7">HX-22-1</strain>
    </source>
</reference>
<evidence type="ECO:0000256" key="5">
    <source>
        <dbReference type="RuleBase" id="RU004508"/>
    </source>
</evidence>
<dbReference type="InterPro" id="IPR000653">
    <property type="entry name" value="DegT/StrS_aminotransferase"/>
</dbReference>
<keyword evidence="1 4" id="KW-0663">Pyridoxal phosphate</keyword>
<dbReference type="Pfam" id="PF01041">
    <property type="entry name" value="DegT_DnrJ_EryC1"/>
    <property type="match status" value="1"/>
</dbReference>
<dbReference type="PANTHER" id="PTHR30244:SF36">
    <property type="entry name" value="3-OXO-GLUCOSE-6-PHOSPHATE:GLUTAMATE AMINOTRANSFERASE"/>
    <property type="match status" value="1"/>
</dbReference>
<dbReference type="PANTHER" id="PTHR30244">
    <property type="entry name" value="TRANSAMINASE"/>
    <property type="match status" value="1"/>
</dbReference>
<evidence type="ECO:0000313" key="7">
    <source>
        <dbReference type="Proteomes" id="UP000462931"/>
    </source>
</evidence>
<dbReference type="FunFam" id="3.40.640.10:FF:000089">
    <property type="entry name" value="Aminotransferase, DegT/DnrJ/EryC1/StrS family"/>
    <property type="match status" value="1"/>
</dbReference>
<organism evidence="6 7">
    <name type="scientific">Pedobacter puniceum</name>
    <dbReference type="NCBI Taxonomy" id="2666136"/>
    <lineage>
        <taxon>Bacteria</taxon>
        <taxon>Pseudomonadati</taxon>
        <taxon>Bacteroidota</taxon>
        <taxon>Sphingobacteriia</taxon>
        <taxon>Sphingobacteriales</taxon>
        <taxon>Sphingobacteriaceae</taxon>
        <taxon>Pedobacter</taxon>
    </lineage>
</organism>
<dbReference type="Gene3D" id="3.90.1150.10">
    <property type="entry name" value="Aspartate Aminotransferase, domain 1"/>
    <property type="match status" value="1"/>
</dbReference>
<dbReference type="Proteomes" id="UP000462931">
    <property type="component" value="Unassembled WGS sequence"/>
</dbReference>
<sequence length="371" mass="41530">MRDYKMKPVNMIDLPLEYATRKAEYDEAMQTVLQAGDFIKGKAVTELEYQLAQFLNIKHSISCANGTDALEIALRALNIGEGDEVIVPAFSYVAALEVVSLVGATPVLVDVEEDYFQIDVTKLKSLINPRTKAIIAVHLFGQTAYLDELLEIAKTHELYVIEDNAQSFGGMYKNQYLGTFGDMSCTSFFPTKNLACYGDGGAIFTQDDALAKKIRMIANHGQSAKYNHEMVGRNSRLDTIQAAVLQVKLRYLKPSLAIKAGLAKLYQQQLLEIEGISLPQVAPHSQHSWNQFTIRVNQNRDGLKQFLAQHGVQSMVYYPKVLSQQIAYAGLNQDFPVAQQLTKEVLSLPIHDQLKEEDIQQVSKLIKEFYG</sequence>
<dbReference type="Gene3D" id="3.40.640.10">
    <property type="entry name" value="Type I PLP-dependent aspartate aminotransferase-like (Major domain)"/>
    <property type="match status" value="1"/>
</dbReference>
<dbReference type="PIRSF" id="PIRSF000390">
    <property type="entry name" value="PLP_StrS"/>
    <property type="match status" value="1"/>
</dbReference>
<dbReference type="AlphaFoldDB" id="A0A7K0FTG6"/>
<feature type="modified residue" description="N6-(pyridoxal phosphate)lysine" evidence="4">
    <location>
        <position position="192"/>
    </location>
</feature>
<name>A0A7K0FTG6_9SPHI</name>
<evidence type="ECO:0000256" key="1">
    <source>
        <dbReference type="ARBA" id="ARBA00022898"/>
    </source>
</evidence>
<comment type="similarity">
    <text evidence="2 5">Belongs to the DegT/DnrJ/EryC1 family.</text>
</comment>
<keyword evidence="6" id="KW-0808">Transferase</keyword>
<dbReference type="GO" id="GO:0030170">
    <property type="term" value="F:pyridoxal phosphate binding"/>
    <property type="evidence" value="ECO:0007669"/>
    <property type="project" value="UniProtKB-ARBA"/>
</dbReference>
<dbReference type="CDD" id="cd00616">
    <property type="entry name" value="AHBA_syn"/>
    <property type="match status" value="1"/>
</dbReference>
<feature type="active site" description="Proton acceptor" evidence="3">
    <location>
        <position position="192"/>
    </location>
</feature>
<dbReference type="InterPro" id="IPR015424">
    <property type="entry name" value="PyrdxlP-dep_Trfase"/>
</dbReference>
<gene>
    <name evidence="6" type="ORF">GJJ64_15705</name>
</gene>
<accession>A0A7K0FTG6</accession>
<keyword evidence="6" id="KW-0032">Aminotransferase</keyword>
<dbReference type="EMBL" id="WKJI01000005">
    <property type="protein sequence ID" value="MRX48640.1"/>
    <property type="molecule type" value="Genomic_DNA"/>
</dbReference>
<dbReference type="GO" id="GO:0000271">
    <property type="term" value="P:polysaccharide biosynthetic process"/>
    <property type="evidence" value="ECO:0007669"/>
    <property type="project" value="TreeGrafter"/>
</dbReference>
<keyword evidence="7" id="KW-1185">Reference proteome</keyword>
<dbReference type="InterPro" id="IPR015422">
    <property type="entry name" value="PyrdxlP-dep_Trfase_small"/>
</dbReference>
<comment type="caution">
    <text evidence="6">The sequence shown here is derived from an EMBL/GenBank/DDBJ whole genome shotgun (WGS) entry which is preliminary data.</text>
</comment>
<evidence type="ECO:0000256" key="3">
    <source>
        <dbReference type="PIRSR" id="PIRSR000390-1"/>
    </source>
</evidence>
<protein>
    <submittedName>
        <fullName evidence="6">Aminotransferase class I/II-fold pyridoxal phosphate-dependent enzyme</fullName>
    </submittedName>
</protein>
<proteinExistence type="inferred from homology"/>
<dbReference type="GO" id="GO:0008483">
    <property type="term" value="F:transaminase activity"/>
    <property type="evidence" value="ECO:0007669"/>
    <property type="project" value="UniProtKB-KW"/>
</dbReference>
<dbReference type="InterPro" id="IPR015421">
    <property type="entry name" value="PyrdxlP-dep_Trfase_major"/>
</dbReference>
<dbReference type="SUPFAM" id="SSF53383">
    <property type="entry name" value="PLP-dependent transferases"/>
    <property type="match status" value="1"/>
</dbReference>
<evidence type="ECO:0000256" key="2">
    <source>
        <dbReference type="ARBA" id="ARBA00037999"/>
    </source>
</evidence>